<dbReference type="InParanoid" id="D1YW61"/>
<name>D1YW61_METPS</name>
<reference evidence="2 3" key="2">
    <citation type="journal article" date="2008" name="Int. J. Syst. Evol. Microbiol.">
        <title>Methanocella paludicola gen. nov., sp. nov., a methane-producing archaeon, the first isolate of the lineage 'Rice Cluster I', and proposal of the new archaeal order Methanocellales ord. nov.</title>
        <authorList>
            <person name="Sakai S."/>
            <person name="Imachi H."/>
            <person name="Hanada S."/>
            <person name="Ohashi A."/>
            <person name="Harada H."/>
            <person name="Kamagata Y."/>
        </authorList>
    </citation>
    <scope>NUCLEOTIDE SEQUENCE [LARGE SCALE GENOMIC DNA]</scope>
    <source>
        <strain evidence="3">DSM 17711 / JCM 13418 / NBRC 101707 / SANAE</strain>
    </source>
</reference>
<dbReference type="InterPro" id="IPR039568">
    <property type="entry name" value="Peptidase_MA-like_dom"/>
</dbReference>
<organism evidence="2 3">
    <name type="scientific">Methanocella paludicola (strain DSM 17711 / JCM 13418 / NBRC 101707 / SANAE)</name>
    <dbReference type="NCBI Taxonomy" id="304371"/>
    <lineage>
        <taxon>Archaea</taxon>
        <taxon>Methanobacteriati</taxon>
        <taxon>Methanobacteriota</taxon>
        <taxon>Stenosarchaea group</taxon>
        <taxon>Methanomicrobia</taxon>
        <taxon>Methanocellales</taxon>
        <taxon>Methanocellaceae</taxon>
        <taxon>Methanocella</taxon>
    </lineage>
</organism>
<accession>D1YW61</accession>
<reference evidence="2 3" key="1">
    <citation type="journal article" date="2007" name="Appl. Environ. Microbiol.">
        <title>Isolation of key methanogens for global methane emission from rice paddy fields: a novel isolate affiliated with the clone cluster rice cluster I.</title>
        <authorList>
            <person name="Sakai S."/>
            <person name="Imachi H."/>
            <person name="Sekiguchi Y."/>
            <person name="Ohashi A."/>
            <person name="Harada H."/>
            <person name="Kamagata Y."/>
        </authorList>
    </citation>
    <scope>NUCLEOTIDE SEQUENCE [LARGE SCALE GENOMIC DNA]</scope>
    <source>
        <strain evidence="3">DSM 17711 / JCM 13418 / NBRC 101707 / SANAE</strain>
    </source>
</reference>
<dbReference type="EMBL" id="AP011532">
    <property type="protein sequence ID" value="BAI60683.1"/>
    <property type="molecule type" value="Genomic_DNA"/>
</dbReference>
<gene>
    <name evidence="2" type="ordered locus">MCP_0611</name>
</gene>
<protein>
    <recommendedName>
        <fullName evidence="1">Peptidase MA-like domain-containing protein</fullName>
    </recommendedName>
</protein>
<feature type="domain" description="Peptidase MA-like" evidence="1">
    <location>
        <begin position="113"/>
        <end position="237"/>
    </location>
</feature>
<evidence type="ECO:0000313" key="3">
    <source>
        <dbReference type="Proteomes" id="UP000001882"/>
    </source>
</evidence>
<evidence type="ECO:0000313" key="2">
    <source>
        <dbReference type="EMBL" id="BAI60683.1"/>
    </source>
</evidence>
<dbReference type="KEGG" id="mpd:MCP_0611"/>
<dbReference type="Pfam" id="PF13485">
    <property type="entry name" value="Peptidase_MA_2"/>
    <property type="match status" value="1"/>
</dbReference>
<dbReference type="AlphaFoldDB" id="D1YW61"/>
<keyword evidence="3" id="KW-1185">Reference proteome</keyword>
<proteinExistence type="predicted"/>
<dbReference type="eggNOG" id="arCOG11112">
    <property type="taxonomic scope" value="Archaea"/>
</dbReference>
<evidence type="ECO:0000259" key="1">
    <source>
        <dbReference type="Pfam" id="PF13485"/>
    </source>
</evidence>
<dbReference type="Proteomes" id="UP000001882">
    <property type="component" value="Chromosome"/>
</dbReference>
<sequence>MGWMAVSCTMALLLLLAGTACADTGHFGVTFDGCRDTGDTGLLSVLETAYEQVNGLFGTCPDHVETVIISDGAMDRVGKQVDSFSGWNKEFSVIILRNSSLQRRSSLRFLGAHELTHLAVNELLFKKDPAEFHWMEEGICTLASGEPMDDAEASRYILEHGFLDTGEIFDAIKSEDCAVSKNGYMQSYSLVKYMEGRYGFDMIKKLLGCPEECFDAAFRQCADESFASVYDDWKAYVISTGHAAA</sequence>
<reference evidence="3" key="3">
    <citation type="journal article" date="2011" name="PLoS ONE">
        <title>Genome sequence of a mesophilic hydrogenotrophic methanogen Methanocella paludicola, the first cultivated representative of the order Methanocellales.</title>
        <authorList>
            <person name="Sakai S."/>
            <person name="Takaki Y."/>
            <person name="Shimamura S."/>
            <person name="Sekine M."/>
            <person name="Tajima T."/>
            <person name="Kosugi H."/>
            <person name="Ichikawa N."/>
            <person name="Tasumi E."/>
            <person name="Hiraki A.T."/>
            <person name="Shimizu A."/>
            <person name="Kato Y."/>
            <person name="Nishiko R."/>
            <person name="Mori K."/>
            <person name="Fujita N."/>
            <person name="Imachi H."/>
            <person name="Takai K."/>
        </authorList>
    </citation>
    <scope>NUCLEOTIDE SEQUENCE [LARGE SCALE GENOMIC DNA]</scope>
    <source>
        <strain evidence="3">DSM 17711 / JCM 13418 / NBRC 101707 / SANAE</strain>
    </source>
</reference>